<reference evidence="1" key="1">
    <citation type="submission" date="2022-07" db="EMBL/GenBank/DDBJ databases">
        <title>Genome analysis of Parmales, a sister group of diatoms, reveals the evolutionary specialization of diatoms from phago-mixotrophs to photoautotrophs.</title>
        <authorList>
            <person name="Ban H."/>
            <person name="Sato S."/>
            <person name="Yoshikawa S."/>
            <person name="Kazumasa Y."/>
            <person name="Nakamura Y."/>
            <person name="Ichinomiya M."/>
            <person name="Saitoh K."/>
            <person name="Sato N."/>
            <person name="Blanc-Mathieu R."/>
            <person name="Endo H."/>
            <person name="Kuwata A."/>
            <person name="Ogata H."/>
        </authorList>
    </citation>
    <scope>NUCLEOTIDE SEQUENCE</scope>
</reference>
<keyword evidence="2" id="KW-1185">Reference proteome</keyword>
<protein>
    <submittedName>
        <fullName evidence="1">Uncharacterized protein</fullName>
    </submittedName>
</protein>
<gene>
    <name evidence="1" type="ORF">TrRE_jg9278</name>
</gene>
<organism evidence="1 2">
    <name type="scientific">Triparma retinervis</name>
    <dbReference type="NCBI Taxonomy" id="2557542"/>
    <lineage>
        <taxon>Eukaryota</taxon>
        <taxon>Sar</taxon>
        <taxon>Stramenopiles</taxon>
        <taxon>Ochrophyta</taxon>
        <taxon>Bolidophyceae</taxon>
        <taxon>Parmales</taxon>
        <taxon>Triparmaceae</taxon>
        <taxon>Triparma</taxon>
    </lineage>
</organism>
<accession>A0A9W7AHI6</accession>
<comment type="caution">
    <text evidence="1">The sequence shown here is derived from an EMBL/GenBank/DDBJ whole genome shotgun (WGS) entry which is preliminary data.</text>
</comment>
<dbReference type="EMBL" id="BRXZ01001508">
    <property type="protein sequence ID" value="GMH72951.1"/>
    <property type="molecule type" value="Genomic_DNA"/>
</dbReference>
<sequence>MAVVVVLFTSAVSLRYLVGEGTKAYGKSLLGCTLLIMTCVQYYQLWYAMLTLPVDFLSNAYRFDCLRSDKGGKVAMGDGSDHMVNPCFAHVNSTCVLSSGRVHLGAGMGMTSSYNVTELEGLNATSTEACVNDPASKSSYNGADIPRFLENMSERDCGGGLQSRCSLSQPCTPCEISRKGEFGARWSRCAMCSTSNLGKCSFVPEEGPYCYESATSRKVVPCTKCCTEPTLFFDGEGNCS</sequence>
<evidence type="ECO:0000313" key="2">
    <source>
        <dbReference type="Proteomes" id="UP001165082"/>
    </source>
</evidence>
<name>A0A9W7AHI6_9STRA</name>
<proteinExistence type="predicted"/>
<dbReference type="Proteomes" id="UP001165082">
    <property type="component" value="Unassembled WGS sequence"/>
</dbReference>
<dbReference type="AlphaFoldDB" id="A0A9W7AHI6"/>
<evidence type="ECO:0000313" key="1">
    <source>
        <dbReference type="EMBL" id="GMH72951.1"/>
    </source>
</evidence>
<dbReference type="OrthoDB" id="186508at2759"/>